<protein>
    <recommendedName>
        <fullName evidence="2">BUD13 homolog</fullName>
    </recommendedName>
</protein>
<reference evidence="5" key="2">
    <citation type="submission" date="2025-08" db="UniProtKB">
        <authorList>
            <consortium name="RefSeq"/>
        </authorList>
    </citation>
    <scope>IDENTIFICATION</scope>
</reference>
<reference evidence="4" key="1">
    <citation type="submission" date="2025-05" db="UniProtKB">
        <authorList>
            <consortium name="RefSeq"/>
        </authorList>
    </citation>
    <scope>NUCLEOTIDE SEQUENCE [LARGE SCALE GENOMIC DNA]</scope>
</reference>
<dbReference type="RefSeq" id="XP_065646933.1">
    <property type="nucleotide sequence ID" value="XM_065790861.1"/>
</dbReference>
<dbReference type="InterPro" id="IPR051112">
    <property type="entry name" value="CWC26_splicing_factor"/>
</dbReference>
<name>A0ABM4BDC2_HYDVU</name>
<gene>
    <name evidence="5" type="primary">LOC101238868</name>
</gene>
<evidence type="ECO:0000256" key="2">
    <source>
        <dbReference type="ARBA" id="ARBA00014454"/>
    </source>
</evidence>
<feature type="compositionally biased region" description="Basic and acidic residues" evidence="3">
    <location>
        <begin position="293"/>
        <end position="318"/>
    </location>
</feature>
<evidence type="ECO:0000256" key="3">
    <source>
        <dbReference type="SAM" id="MobiDB-lite"/>
    </source>
</evidence>
<feature type="compositionally biased region" description="Basic and acidic residues" evidence="3">
    <location>
        <begin position="182"/>
        <end position="219"/>
    </location>
</feature>
<dbReference type="Pfam" id="PF09736">
    <property type="entry name" value="Bud13"/>
    <property type="match status" value="1"/>
</dbReference>
<evidence type="ECO:0000313" key="5">
    <source>
        <dbReference type="RefSeq" id="XP_065646933.1"/>
    </source>
</evidence>
<feature type="compositionally biased region" description="Polar residues" evidence="3">
    <location>
        <begin position="220"/>
        <end position="229"/>
    </location>
</feature>
<dbReference type="PANTHER" id="PTHR31809:SF0">
    <property type="entry name" value="BUD13 HOMOLOG"/>
    <property type="match status" value="1"/>
</dbReference>
<feature type="region of interest" description="Disordered" evidence="3">
    <location>
        <begin position="77"/>
        <end position="237"/>
    </location>
</feature>
<dbReference type="Proteomes" id="UP001652625">
    <property type="component" value="Chromosome 02"/>
</dbReference>
<comment type="similarity">
    <text evidence="1">Belongs to the CWC26 family.</text>
</comment>
<evidence type="ECO:0000313" key="4">
    <source>
        <dbReference type="Proteomes" id="UP001652625"/>
    </source>
</evidence>
<keyword evidence="4" id="KW-1185">Reference proteome</keyword>
<accession>A0ABM4BDC2</accession>
<feature type="region of interest" description="Disordered" evidence="3">
    <location>
        <begin position="293"/>
        <end position="353"/>
    </location>
</feature>
<organism evidence="4 5">
    <name type="scientific">Hydra vulgaris</name>
    <name type="common">Hydra</name>
    <name type="synonym">Hydra attenuata</name>
    <dbReference type="NCBI Taxonomy" id="6087"/>
    <lineage>
        <taxon>Eukaryota</taxon>
        <taxon>Metazoa</taxon>
        <taxon>Cnidaria</taxon>
        <taxon>Hydrozoa</taxon>
        <taxon>Hydroidolina</taxon>
        <taxon>Anthoathecata</taxon>
        <taxon>Aplanulata</taxon>
        <taxon>Hydridae</taxon>
        <taxon>Hydra</taxon>
    </lineage>
</organism>
<feature type="compositionally biased region" description="Basic and acidic residues" evidence="3">
    <location>
        <begin position="149"/>
        <end position="163"/>
    </location>
</feature>
<dbReference type="InterPro" id="IPR018609">
    <property type="entry name" value="Bud13"/>
</dbReference>
<evidence type="ECO:0000256" key="1">
    <source>
        <dbReference type="ARBA" id="ARBA00011069"/>
    </source>
</evidence>
<feature type="compositionally biased region" description="Polar residues" evidence="3">
    <location>
        <begin position="123"/>
        <end position="137"/>
    </location>
</feature>
<proteinExistence type="inferred from homology"/>
<sequence>MASSQSKLEYLKKYIDKPESSKKKKKKESKIKIIDHHISLNDISNNSDEDVAIYDTQEEKPLLLTNDGINVITKEYSEQQNKNKLKWAPLATDIDNGTQRKRHDSSGSDLSPVRKQQRHDSSCSDQSPPRKQTYTNDCDSDSDLSPVRLSEKSEKKESMDFSPHRKNKRKNDSGSDLSPVRLNEKSISDKNTDTKKRSGLQSREELKKENESKRRHEENLFNNMSTSVSGKDAQTIYRDQKSGKKIDLKAEEIKKKLQEEEKMKELKKYAEWGKGVTQEKDYQQKLKDDVKEMQKPLARYKDDKDLDDLLRNKSRDEDPMLNYIIKSKSKNKLQKPKYNGPTPPPNRFNIWPGYRYDGVDRSNGFEKRRFMEISKRKSFETEKYKWSVEDM</sequence>
<dbReference type="PANTHER" id="PTHR31809">
    <property type="entry name" value="BUD13 HOMOLOG"/>
    <property type="match status" value="1"/>
</dbReference>
<dbReference type="GeneID" id="101238868"/>